<evidence type="ECO:0000256" key="7">
    <source>
        <dbReference type="ARBA" id="ARBA00023136"/>
    </source>
</evidence>
<dbReference type="HOGENOM" id="CLU_079069_0_0_2"/>
<evidence type="ECO:0000256" key="6">
    <source>
        <dbReference type="ARBA" id="ARBA00022989"/>
    </source>
</evidence>
<dbReference type="GO" id="GO:0005886">
    <property type="term" value="C:plasma membrane"/>
    <property type="evidence" value="ECO:0007669"/>
    <property type="project" value="TreeGrafter"/>
</dbReference>
<feature type="transmembrane region" description="Helical" evidence="8">
    <location>
        <begin position="193"/>
        <end position="215"/>
    </location>
</feature>
<keyword evidence="6 8" id="KW-1133">Transmembrane helix</keyword>
<feature type="transmembrane region" description="Helical" evidence="8">
    <location>
        <begin position="90"/>
        <end position="114"/>
    </location>
</feature>
<dbReference type="PANTHER" id="PTHR30070:SF1">
    <property type="entry name" value="CYTOCHROME C BIOGENESIS B-RELATED"/>
    <property type="match status" value="1"/>
</dbReference>
<dbReference type="STRING" id="693661.Arcve_1374"/>
<feature type="transmembrane region" description="Helical" evidence="8">
    <location>
        <begin position="50"/>
        <end position="69"/>
    </location>
</feature>
<keyword evidence="5" id="KW-0201">Cytochrome c-type biogenesis</keyword>
<dbReference type="EMBL" id="CP002588">
    <property type="protein sequence ID" value="AEA47378.1"/>
    <property type="molecule type" value="Genomic_DNA"/>
</dbReference>
<dbReference type="InterPro" id="IPR003544">
    <property type="entry name" value="Cyt_c_biogenesis_CcmB"/>
</dbReference>
<dbReference type="GO" id="GO:1903607">
    <property type="term" value="P:cytochrome c biosynthetic process"/>
    <property type="evidence" value="ECO:0007669"/>
    <property type="project" value="TreeGrafter"/>
</dbReference>
<reference evidence="9 10" key="1">
    <citation type="submission" date="2011-03" db="EMBL/GenBank/DDBJ databases">
        <title>The complete genome of Archaeoglobus veneficus SNP6.</title>
        <authorList>
            <consortium name="US DOE Joint Genome Institute (JGI-PGF)"/>
            <person name="Lucas S."/>
            <person name="Copeland A."/>
            <person name="Lapidus A."/>
            <person name="Bruce D."/>
            <person name="Goodwin L."/>
            <person name="Pitluck S."/>
            <person name="Kyrpides N."/>
            <person name="Mavromatis K."/>
            <person name="Pagani I."/>
            <person name="Ivanova N."/>
            <person name="Mikhailova N."/>
            <person name="Lu M."/>
            <person name="Detter J.C."/>
            <person name="Tapia R."/>
            <person name="Han C."/>
            <person name="Land M."/>
            <person name="Hauser L."/>
            <person name="Markowitz V."/>
            <person name="Cheng J.-F."/>
            <person name="Hugenholtz P."/>
            <person name="Woyke T."/>
            <person name="Wu D."/>
            <person name="Spring S."/>
            <person name="Brambilla E."/>
            <person name="Klenk H.-P."/>
            <person name="Eisen J.A."/>
        </authorList>
    </citation>
    <scope>NUCLEOTIDE SEQUENCE [LARGE SCALE GENOMIC DNA]</scope>
    <source>
        <strain>SNP6</strain>
    </source>
</reference>
<keyword evidence="10" id="KW-1185">Reference proteome</keyword>
<dbReference type="Pfam" id="PF03379">
    <property type="entry name" value="CcmB"/>
    <property type="match status" value="1"/>
</dbReference>
<evidence type="ECO:0000256" key="3">
    <source>
        <dbReference type="ARBA" id="ARBA00022448"/>
    </source>
</evidence>
<accession>F2KNH6</accession>
<dbReference type="Proteomes" id="UP000008136">
    <property type="component" value="Chromosome"/>
</dbReference>
<dbReference type="PANTHER" id="PTHR30070">
    <property type="entry name" value="HEME EXPORTER PROTEIN B"/>
    <property type="match status" value="1"/>
</dbReference>
<dbReference type="GO" id="GO:0015232">
    <property type="term" value="F:heme transmembrane transporter activity"/>
    <property type="evidence" value="ECO:0007669"/>
    <property type="project" value="InterPro"/>
</dbReference>
<evidence type="ECO:0000256" key="2">
    <source>
        <dbReference type="ARBA" id="ARBA00010544"/>
    </source>
</evidence>
<evidence type="ECO:0000313" key="9">
    <source>
        <dbReference type="EMBL" id="AEA47378.1"/>
    </source>
</evidence>
<organism evidence="9 10">
    <name type="scientific">Archaeoglobus veneficus (strain DSM 11195 / SNP6)</name>
    <dbReference type="NCBI Taxonomy" id="693661"/>
    <lineage>
        <taxon>Archaea</taxon>
        <taxon>Methanobacteriati</taxon>
        <taxon>Methanobacteriota</taxon>
        <taxon>Archaeoglobi</taxon>
        <taxon>Archaeoglobales</taxon>
        <taxon>Archaeoglobaceae</taxon>
        <taxon>Archaeoglobus</taxon>
    </lineage>
</organism>
<evidence type="ECO:0000256" key="4">
    <source>
        <dbReference type="ARBA" id="ARBA00022692"/>
    </source>
</evidence>
<dbReference type="AlphaFoldDB" id="F2KNH6"/>
<proteinExistence type="inferred from homology"/>
<keyword evidence="3" id="KW-0813">Transport</keyword>
<dbReference type="OrthoDB" id="51643at2157"/>
<dbReference type="RefSeq" id="WP_013684039.1">
    <property type="nucleotide sequence ID" value="NC_015320.1"/>
</dbReference>
<dbReference type="GO" id="GO:0017004">
    <property type="term" value="P:cytochrome complex assembly"/>
    <property type="evidence" value="ECO:0007669"/>
    <property type="project" value="UniProtKB-KW"/>
</dbReference>
<protein>
    <submittedName>
        <fullName evidence="9">Cytochrome c-type biogenesis protein CcmB</fullName>
    </submittedName>
</protein>
<sequence length="217" mass="23542">MKAIEIAKKDIFIEFRSKNTLNLMVLFSLVASMMFSVSVPVSVANDVAPALLWLIFIFVGMLGYARAFIREVELETLDGLRISPVNPASIVVGKILYNLTLMLITEAIVLPIFMGVFDLSIARLDAFIAAITLGNVAFVIATSSLAILVIKSRSRELLLPVIIFPVVFPIISSTILALNLAMQGDVSEIGQPISVITSFSVVALVVAMLTSEYAFTE</sequence>
<evidence type="ECO:0000256" key="1">
    <source>
        <dbReference type="ARBA" id="ARBA00004141"/>
    </source>
</evidence>
<feature type="transmembrane region" description="Helical" evidence="8">
    <location>
        <begin position="21"/>
        <end position="44"/>
    </location>
</feature>
<gene>
    <name evidence="9" type="ordered locus">Arcve_1374</name>
</gene>
<keyword evidence="7 8" id="KW-0472">Membrane</keyword>
<feature type="transmembrane region" description="Helical" evidence="8">
    <location>
        <begin position="126"/>
        <end position="150"/>
    </location>
</feature>
<name>F2KNH6_ARCVS</name>
<keyword evidence="4 8" id="KW-0812">Transmembrane</keyword>
<comment type="similarity">
    <text evidence="2">Belongs to the CcmB/CycW/HelB family.</text>
</comment>
<evidence type="ECO:0000256" key="5">
    <source>
        <dbReference type="ARBA" id="ARBA00022748"/>
    </source>
</evidence>
<dbReference type="GeneID" id="10394496"/>
<dbReference type="KEGG" id="ave:Arcve_1374"/>
<feature type="transmembrane region" description="Helical" evidence="8">
    <location>
        <begin position="157"/>
        <end position="181"/>
    </location>
</feature>
<comment type="subcellular location">
    <subcellularLocation>
        <location evidence="1">Membrane</location>
        <topology evidence="1">Multi-pass membrane protein</topology>
    </subcellularLocation>
</comment>
<evidence type="ECO:0000256" key="8">
    <source>
        <dbReference type="SAM" id="Phobius"/>
    </source>
</evidence>
<evidence type="ECO:0000313" key="10">
    <source>
        <dbReference type="Proteomes" id="UP000008136"/>
    </source>
</evidence>
<dbReference type="eggNOG" id="arCOG01328">
    <property type="taxonomic scope" value="Archaea"/>
</dbReference>